<evidence type="ECO:0000256" key="1">
    <source>
        <dbReference type="ARBA" id="ARBA00001946"/>
    </source>
</evidence>
<dbReference type="SUPFAM" id="SSF53271">
    <property type="entry name" value="PRTase-like"/>
    <property type="match status" value="1"/>
</dbReference>
<dbReference type="Pfam" id="PF00156">
    <property type="entry name" value="Pribosyltran"/>
    <property type="match status" value="1"/>
</dbReference>
<dbReference type="AlphaFoldDB" id="A0A1M5PIJ0"/>
<evidence type="ECO:0000256" key="7">
    <source>
        <dbReference type="ARBA" id="ARBA00022490"/>
    </source>
</evidence>
<dbReference type="EC" id="2.4.2.8" evidence="16"/>
<comment type="subcellular location">
    <subcellularLocation>
        <location evidence="3 16">Cytoplasm</location>
    </subcellularLocation>
</comment>
<evidence type="ECO:0000256" key="5">
    <source>
        <dbReference type="ARBA" id="ARBA00004676"/>
    </source>
</evidence>
<evidence type="ECO:0000256" key="2">
    <source>
        <dbReference type="ARBA" id="ARBA00002049"/>
    </source>
</evidence>
<dbReference type="Gene3D" id="3.40.50.2020">
    <property type="match status" value="1"/>
</dbReference>
<evidence type="ECO:0000313" key="19">
    <source>
        <dbReference type="Proteomes" id="UP000242520"/>
    </source>
</evidence>
<evidence type="ECO:0000256" key="16">
    <source>
        <dbReference type="RuleBase" id="RU364099"/>
    </source>
</evidence>
<protein>
    <recommendedName>
        <fullName evidence="16">Hypoxanthine phosphoribosyltransferase</fullName>
        <ecNumber evidence="16">2.4.2.8</ecNumber>
    </recommendedName>
</protein>
<keyword evidence="13 16" id="KW-0460">Magnesium</keyword>
<dbReference type="GO" id="GO:0004422">
    <property type="term" value="F:hypoxanthine phosphoribosyltransferase activity"/>
    <property type="evidence" value="ECO:0007669"/>
    <property type="project" value="InterPro"/>
</dbReference>
<comment type="pathway">
    <text evidence="4 16">Purine metabolism; IMP biosynthesis via salvage pathway; IMP from hypoxanthine: step 1/1.</text>
</comment>
<evidence type="ECO:0000256" key="3">
    <source>
        <dbReference type="ARBA" id="ARBA00004496"/>
    </source>
</evidence>
<gene>
    <name evidence="18" type="ORF">SAMN02744040_00513</name>
</gene>
<feature type="domain" description="Phosphoribosyltransferase" evidence="17">
    <location>
        <begin position="13"/>
        <end position="161"/>
    </location>
</feature>
<organism evidence="18 19">
    <name type="scientific">Tepidibacter thalassicus DSM 15285</name>
    <dbReference type="NCBI Taxonomy" id="1123350"/>
    <lineage>
        <taxon>Bacteria</taxon>
        <taxon>Bacillati</taxon>
        <taxon>Bacillota</taxon>
        <taxon>Clostridia</taxon>
        <taxon>Peptostreptococcales</taxon>
        <taxon>Peptostreptococcaceae</taxon>
        <taxon>Tepidibacter</taxon>
    </lineage>
</organism>
<dbReference type="EMBL" id="FQXH01000006">
    <property type="protein sequence ID" value="SHH01596.1"/>
    <property type="molecule type" value="Genomic_DNA"/>
</dbReference>
<comment type="catalytic activity">
    <reaction evidence="15">
        <text>IMP + diphosphate = hypoxanthine + 5-phospho-alpha-D-ribose 1-diphosphate</text>
        <dbReference type="Rhea" id="RHEA:17973"/>
        <dbReference type="ChEBI" id="CHEBI:17368"/>
        <dbReference type="ChEBI" id="CHEBI:33019"/>
        <dbReference type="ChEBI" id="CHEBI:58017"/>
        <dbReference type="ChEBI" id="CHEBI:58053"/>
        <dbReference type="EC" id="2.4.2.8"/>
    </reaction>
    <physiologicalReaction direction="right-to-left" evidence="15">
        <dbReference type="Rhea" id="RHEA:17975"/>
    </physiologicalReaction>
</comment>
<keyword evidence="7 16" id="KW-0963">Cytoplasm</keyword>
<comment type="cofactor">
    <cofactor evidence="1 16">
        <name>Mg(2+)</name>
        <dbReference type="ChEBI" id="CHEBI:18420"/>
    </cofactor>
</comment>
<dbReference type="GO" id="GO:0032263">
    <property type="term" value="P:GMP salvage"/>
    <property type="evidence" value="ECO:0007669"/>
    <property type="project" value="TreeGrafter"/>
</dbReference>
<comment type="catalytic activity">
    <reaction evidence="14">
        <text>GMP + diphosphate = guanine + 5-phospho-alpha-D-ribose 1-diphosphate</text>
        <dbReference type="Rhea" id="RHEA:25424"/>
        <dbReference type="ChEBI" id="CHEBI:16235"/>
        <dbReference type="ChEBI" id="CHEBI:33019"/>
        <dbReference type="ChEBI" id="CHEBI:58017"/>
        <dbReference type="ChEBI" id="CHEBI:58115"/>
        <dbReference type="EC" id="2.4.2.8"/>
    </reaction>
    <physiologicalReaction direction="right-to-left" evidence="14">
        <dbReference type="Rhea" id="RHEA:25426"/>
    </physiologicalReaction>
</comment>
<evidence type="ECO:0000256" key="6">
    <source>
        <dbReference type="ARBA" id="ARBA00008391"/>
    </source>
</evidence>
<name>A0A1M5PIJ0_9FIRM</name>
<evidence type="ECO:0000256" key="14">
    <source>
        <dbReference type="ARBA" id="ARBA00048811"/>
    </source>
</evidence>
<dbReference type="InterPro" id="IPR000836">
    <property type="entry name" value="PRTase_dom"/>
</dbReference>
<dbReference type="NCBIfam" id="TIGR01203">
    <property type="entry name" value="HGPRTase"/>
    <property type="match status" value="1"/>
</dbReference>
<dbReference type="PANTHER" id="PTHR43340:SF1">
    <property type="entry name" value="HYPOXANTHINE PHOSPHORIBOSYLTRANSFERASE"/>
    <property type="match status" value="1"/>
</dbReference>
<evidence type="ECO:0000259" key="17">
    <source>
        <dbReference type="Pfam" id="PF00156"/>
    </source>
</evidence>
<dbReference type="CDD" id="cd06223">
    <property type="entry name" value="PRTases_typeI"/>
    <property type="match status" value="1"/>
</dbReference>
<proteinExistence type="inferred from homology"/>
<reference evidence="19" key="1">
    <citation type="submission" date="2016-11" db="EMBL/GenBank/DDBJ databases">
        <authorList>
            <person name="Varghese N."/>
            <person name="Submissions S."/>
        </authorList>
    </citation>
    <scope>NUCLEOTIDE SEQUENCE [LARGE SCALE GENOMIC DNA]</scope>
    <source>
        <strain evidence="19">DSM 15285</strain>
    </source>
</reference>
<evidence type="ECO:0000313" key="18">
    <source>
        <dbReference type="EMBL" id="SHH01596.1"/>
    </source>
</evidence>
<evidence type="ECO:0000256" key="15">
    <source>
        <dbReference type="ARBA" id="ARBA00049402"/>
    </source>
</evidence>
<keyword evidence="10 16" id="KW-0479">Metal-binding</keyword>
<dbReference type="OrthoDB" id="9802824at2"/>
<dbReference type="InterPro" id="IPR005904">
    <property type="entry name" value="Hxn_phspho_trans"/>
</dbReference>
<sequence length="179" mass="20278">MDIEKKVWETLCSEEDINKRVAELGKQISNDYKDKKLFVISLLKGSFIFTADLVRKIDIPVKIGFMTTSSYGHGEESSGKVNMLSDITDDISGYDVLVVDDITDSALTMSYVMNHLKSKNPASIKCCVLLDKPSRRKVDLVPDYVGFTIEDKFVVGYGLNYGDYYRNVPYVFNVTDKDR</sequence>
<evidence type="ECO:0000256" key="12">
    <source>
        <dbReference type="ARBA" id="ARBA00022741"/>
    </source>
</evidence>
<comment type="similarity">
    <text evidence="6 16">Belongs to the purine/pyrimidine phosphoribosyltransferase family.</text>
</comment>
<keyword evidence="12 16" id="KW-0547">Nucleotide-binding</keyword>
<keyword evidence="8 16" id="KW-0328">Glycosyltransferase</keyword>
<dbReference type="GO" id="GO:0046100">
    <property type="term" value="P:hypoxanthine metabolic process"/>
    <property type="evidence" value="ECO:0007669"/>
    <property type="project" value="TreeGrafter"/>
</dbReference>
<evidence type="ECO:0000256" key="11">
    <source>
        <dbReference type="ARBA" id="ARBA00022726"/>
    </source>
</evidence>
<dbReference type="GO" id="GO:0006166">
    <property type="term" value="P:purine ribonucleoside salvage"/>
    <property type="evidence" value="ECO:0007669"/>
    <property type="project" value="UniProtKB-KW"/>
</dbReference>
<evidence type="ECO:0000256" key="10">
    <source>
        <dbReference type="ARBA" id="ARBA00022723"/>
    </source>
</evidence>
<dbReference type="STRING" id="1123350.SAMN02744040_00513"/>
<keyword evidence="11 16" id="KW-0660">Purine salvage</keyword>
<dbReference type="GO" id="GO:0032264">
    <property type="term" value="P:IMP salvage"/>
    <property type="evidence" value="ECO:0007669"/>
    <property type="project" value="UniProtKB-UniPathway"/>
</dbReference>
<dbReference type="InterPro" id="IPR050408">
    <property type="entry name" value="HGPRT"/>
</dbReference>
<dbReference type="GO" id="GO:0006178">
    <property type="term" value="P:guanine salvage"/>
    <property type="evidence" value="ECO:0007669"/>
    <property type="project" value="TreeGrafter"/>
</dbReference>
<evidence type="ECO:0000256" key="9">
    <source>
        <dbReference type="ARBA" id="ARBA00022679"/>
    </source>
</evidence>
<dbReference type="Proteomes" id="UP000242520">
    <property type="component" value="Unassembled WGS sequence"/>
</dbReference>
<dbReference type="GO" id="GO:0052657">
    <property type="term" value="F:guanine phosphoribosyltransferase activity"/>
    <property type="evidence" value="ECO:0007669"/>
    <property type="project" value="RHEA"/>
</dbReference>
<comment type="pathway">
    <text evidence="5">Purine metabolism; GMP biosynthesis via salvage pathway; GMP from guanine: step 1/1.</text>
</comment>
<dbReference type="GO" id="GO:0005829">
    <property type="term" value="C:cytosol"/>
    <property type="evidence" value="ECO:0007669"/>
    <property type="project" value="TreeGrafter"/>
</dbReference>
<evidence type="ECO:0000256" key="13">
    <source>
        <dbReference type="ARBA" id="ARBA00022842"/>
    </source>
</evidence>
<accession>A0A1M5PIJ0</accession>
<dbReference type="PANTHER" id="PTHR43340">
    <property type="entry name" value="HYPOXANTHINE-GUANINE PHOSPHORIBOSYLTRANSFERASE"/>
    <property type="match status" value="1"/>
</dbReference>
<comment type="function">
    <text evidence="2">Purine salvage pathway enzyme that catalyzes the transfer of the ribosyl-5-phosphate group from 5-phospho-alpha-D-ribose 1-diphosphate (PRPP) to the N9 position of the 6-oxopurines hypoxanthine and guanine to form the corresponding ribonucleotides IMP (inosine 5'-monophosphate) and GMP (guanosine 5'-monophosphate), with the release of PPi.</text>
</comment>
<dbReference type="UniPathway" id="UPA00591">
    <property type="reaction ID" value="UER00648"/>
</dbReference>
<dbReference type="FunFam" id="3.40.50.2020:FF:000006">
    <property type="entry name" value="Hypoxanthine phosphoribosyltransferase"/>
    <property type="match status" value="1"/>
</dbReference>
<evidence type="ECO:0000256" key="8">
    <source>
        <dbReference type="ARBA" id="ARBA00022676"/>
    </source>
</evidence>
<evidence type="ECO:0000256" key="4">
    <source>
        <dbReference type="ARBA" id="ARBA00004669"/>
    </source>
</evidence>
<dbReference type="RefSeq" id="WP_072723309.1">
    <property type="nucleotide sequence ID" value="NZ_FQXH01000006.1"/>
</dbReference>
<dbReference type="GO" id="GO:0000287">
    <property type="term" value="F:magnesium ion binding"/>
    <property type="evidence" value="ECO:0007669"/>
    <property type="project" value="TreeGrafter"/>
</dbReference>
<keyword evidence="9 16" id="KW-0808">Transferase</keyword>
<dbReference type="InterPro" id="IPR029057">
    <property type="entry name" value="PRTase-like"/>
</dbReference>
<keyword evidence="19" id="KW-1185">Reference proteome</keyword>
<dbReference type="GO" id="GO:0000166">
    <property type="term" value="F:nucleotide binding"/>
    <property type="evidence" value="ECO:0007669"/>
    <property type="project" value="UniProtKB-KW"/>
</dbReference>